<sequence>MPHEPHDELDALLAARTGPSTADLDTPEINAALDALGERIVAGKTAGPSLRPRRRRAVIVAASAALAAALAVGVPAAADWIDLRTGQFGPPGTTEQDTSEYLRADSPEMAALVEEYGRDYPLPPGGDWSERLQVIRSYAGPGESGLIQETGVRLELAMESACQWQGYWLEGHDRGDAAQMAQAQRTLDDIPDWRVLRERSDDDGIYYLKIAKAARLGDEPSVRYLYDLNCSGKISPTGAPVTPDPSINAPDYLTDAERAGR</sequence>
<accession>A0A1M7RM98</accession>
<proteinExistence type="predicted"/>
<keyword evidence="2" id="KW-0472">Membrane</keyword>
<keyword evidence="2" id="KW-1133">Transmembrane helix</keyword>
<name>A0A1M7RM98_9ACTN</name>
<dbReference type="STRING" id="134849.SAMN05443668_12166"/>
<evidence type="ECO:0000313" key="4">
    <source>
        <dbReference type="Proteomes" id="UP000184440"/>
    </source>
</evidence>
<evidence type="ECO:0000313" key="3">
    <source>
        <dbReference type="EMBL" id="SHN47218.1"/>
    </source>
</evidence>
<keyword evidence="2" id="KW-0812">Transmembrane</keyword>
<dbReference type="EMBL" id="FRCS01000021">
    <property type="protein sequence ID" value="SHN47218.1"/>
    <property type="molecule type" value="Genomic_DNA"/>
</dbReference>
<dbReference type="RefSeq" id="WP_073264856.1">
    <property type="nucleotide sequence ID" value="NZ_FRCS01000021.1"/>
</dbReference>
<gene>
    <name evidence="3" type="ORF">SAMN05443668_12166</name>
</gene>
<feature type="transmembrane region" description="Helical" evidence="2">
    <location>
        <begin position="57"/>
        <end position="78"/>
    </location>
</feature>
<evidence type="ECO:0000256" key="1">
    <source>
        <dbReference type="SAM" id="MobiDB-lite"/>
    </source>
</evidence>
<feature type="region of interest" description="Disordered" evidence="1">
    <location>
        <begin position="236"/>
        <end position="261"/>
    </location>
</feature>
<dbReference type="OrthoDB" id="5120202at2"/>
<organism evidence="3 4">
    <name type="scientific">Cryptosporangium aurantiacum</name>
    <dbReference type="NCBI Taxonomy" id="134849"/>
    <lineage>
        <taxon>Bacteria</taxon>
        <taxon>Bacillati</taxon>
        <taxon>Actinomycetota</taxon>
        <taxon>Actinomycetes</taxon>
        <taxon>Cryptosporangiales</taxon>
        <taxon>Cryptosporangiaceae</taxon>
        <taxon>Cryptosporangium</taxon>
    </lineage>
</organism>
<protein>
    <submittedName>
        <fullName evidence="3">Uncharacterized protein</fullName>
    </submittedName>
</protein>
<evidence type="ECO:0000256" key="2">
    <source>
        <dbReference type="SAM" id="Phobius"/>
    </source>
</evidence>
<keyword evidence="4" id="KW-1185">Reference proteome</keyword>
<dbReference type="Proteomes" id="UP000184440">
    <property type="component" value="Unassembled WGS sequence"/>
</dbReference>
<dbReference type="AlphaFoldDB" id="A0A1M7RM98"/>
<reference evidence="3 4" key="1">
    <citation type="submission" date="2016-11" db="EMBL/GenBank/DDBJ databases">
        <authorList>
            <person name="Jaros S."/>
            <person name="Januszkiewicz K."/>
            <person name="Wedrychowicz H."/>
        </authorList>
    </citation>
    <scope>NUCLEOTIDE SEQUENCE [LARGE SCALE GENOMIC DNA]</scope>
    <source>
        <strain evidence="3 4">DSM 46144</strain>
    </source>
</reference>